<proteinExistence type="predicted"/>
<dbReference type="Gene3D" id="3.40.50.1820">
    <property type="entry name" value="alpha/beta hydrolase"/>
    <property type="match status" value="1"/>
</dbReference>
<organism evidence="3 4">
    <name type="scientific">Nonomuraea soli</name>
    <dbReference type="NCBI Taxonomy" id="1032476"/>
    <lineage>
        <taxon>Bacteria</taxon>
        <taxon>Bacillati</taxon>
        <taxon>Actinomycetota</taxon>
        <taxon>Actinomycetes</taxon>
        <taxon>Streptosporangiales</taxon>
        <taxon>Streptosporangiaceae</taxon>
        <taxon>Nonomuraea</taxon>
    </lineage>
</organism>
<dbReference type="InterPro" id="IPR008979">
    <property type="entry name" value="Galactose-bd-like_sf"/>
</dbReference>
<dbReference type="Pfam" id="PF02129">
    <property type="entry name" value="Peptidase_S15"/>
    <property type="match status" value="1"/>
</dbReference>
<keyword evidence="4" id="KW-1185">Reference proteome</keyword>
<dbReference type="NCBIfam" id="TIGR00976">
    <property type="entry name" value="CocE_NonD"/>
    <property type="match status" value="1"/>
</dbReference>
<dbReference type="Gene3D" id="2.60.120.260">
    <property type="entry name" value="Galactose-binding domain-like"/>
    <property type="match status" value="1"/>
</dbReference>
<dbReference type="EMBL" id="JACDUR010000008">
    <property type="protein sequence ID" value="MBA2896291.1"/>
    <property type="molecule type" value="Genomic_DNA"/>
</dbReference>
<evidence type="ECO:0000259" key="2">
    <source>
        <dbReference type="SMART" id="SM00939"/>
    </source>
</evidence>
<evidence type="ECO:0000313" key="4">
    <source>
        <dbReference type="Proteomes" id="UP000530928"/>
    </source>
</evidence>
<dbReference type="Gene3D" id="1.10.3020.10">
    <property type="entry name" value="alpha-amino acid ester hydrolase ( Helical cap domain)"/>
    <property type="match status" value="1"/>
</dbReference>
<dbReference type="Proteomes" id="UP000530928">
    <property type="component" value="Unassembled WGS sequence"/>
</dbReference>
<dbReference type="SMART" id="SM00939">
    <property type="entry name" value="PepX_C"/>
    <property type="match status" value="1"/>
</dbReference>
<name>A0A7W0HV06_9ACTN</name>
<evidence type="ECO:0000313" key="3">
    <source>
        <dbReference type="EMBL" id="MBA2896291.1"/>
    </source>
</evidence>
<gene>
    <name evidence="3" type="ORF">HNR30_007682</name>
</gene>
<dbReference type="Pfam" id="PF08530">
    <property type="entry name" value="PepX_C"/>
    <property type="match status" value="1"/>
</dbReference>
<comment type="caution">
    <text evidence="3">The sequence shown here is derived from an EMBL/GenBank/DDBJ whole genome shotgun (WGS) entry which is preliminary data.</text>
</comment>
<feature type="domain" description="Xaa-Pro dipeptidyl-peptidase C-terminal" evidence="2">
    <location>
        <begin position="296"/>
        <end position="522"/>
    </location>
</feature>
<dbReference type="AlphaFoldDB" id="A0A7W0HV06"/>
<protein>
    <recommendedName>
        <fullName evidence="2">Xaa-Pro dipeptidyl-peptidase C-terminal domain-containing protein</fullName>
    </recommendedName>
</protein>
<dbReference type="SUPFAM" id="SSF49785">
    <property type="entry name" value="Galactose-binding domain-like"/>
    <property type="match status" value="1"/>
</dbReference>
<dbReference type="InterPro" id="IPR029058">
    <property type="entry name" value="AB_hydrolase_fold"/>
</dbReference>
<dbReference type="SUPFAM" id="SSF53474">
    <property type="entry name" value="alpha/beta-Hydrolases"/>
    <property type="match status" value="1"/>
</dbReference>
<dbReference type="InterPro" id="IPR005674">
    <property type="entry name" value="CocE/Ser_esterase"/>
</dbReference>
<reference evidence="3 4" key="1">
    <citation type="submission" date="2020-07" db="EMBL/GenBank/DDBJ databases">
        <title>Genomic Encyclopedia of Type Strains, Phase IV (KMG-IV): sequencing the most valuable type-strain genomes for metagenomic binning, comparative biology and taxonomic classification.</title>
        <authorList>
            <person name="Goeker M."/>
        </authorList>
    </citation>
    <scope>NUCLEOTIDE SEQUENCE [LARGE SCALE GENOMIC DNA]</scope>
    <source>
        <strain evidence="3 4">DSM 45533</strain>
    </source>
</reference>
<sequence length="522" mass="56156">MIGRLIDRLMGLPQARTDAVTVTRNLRVPMPDGTLLLADRYRPQGVAGPLPVVLIRTPYGRANLESRLLGGALSRQGFQVVAQSVRGTFGSGGTFMPFAQERADGLATAAWLRAQPWCDGRLATAGNSYGGYTQWALGPYLEQPLSAMCLGITASGLVNTFYPGGTLALHNLLGWSSLITVQESAPLGAPISPLYHRKVERAKRHLPLATADLAAVGRPSAFFRDVVDHDRAFWAESDHSPAAAGLTTPASMVSGWYDIFLPETIADFAAGRNNRITIGPWGHDAGAIRAGLIDAVSWLRAHLMDDGAQLRRAPVRLHLQNARQWLDFDSWPPPATPTTLHLGPRGGLGWEATGEPGHDSFVHDPADPAPTVGGPLLGGKGGQRDQRELERRRDVLVYTSAPLPRDLDLVGPVTARVAVRTDTGFGDLFVRLCDVDQAGLSRNVTDGVLRLAPDDDEVTVELFPTGYRFLRGHRLRVQVSGACFPRFARNHGTGEPAASAVAGKRVSYEIGHTSALTLPVLT</sequence>
<accession>A0A7W0HV06</accession>
<dbReference type="GO" id="GO:0008239">
    <property type="term" value="F:dipeptidyl-peptidase activity"/>
    <property type="evidence" value="ECO:0007669"/>
    <property type="project" value="InterPro"/>
</dbReference>
<dbReference type="RefSeq" id="WP_181614991.1">
    <property type="nucleotide sequence ID" value="NZ_BAABAM010000007.1"/>
</dbReference>
<keyword evidence="1" id="KW-0378">Hydrolase</keyword>
<dbReference type="InterPro" id="IPR000383">
    <property type="entry name" value="Xaa-Pro-like_dom"/>
</dbReference>
<evidence type="ECO:0000256" key="1">
    <source>
        <dbReference type="ARBA" id="ARBA00022801"/>
    </source>
</evidence>
<dbReference type="InterPro" id="IPR013736">
    <property type="entry name" value="Xaa-Pro_dipept_C"/>
</dbReference>